<dbReference type="GeneID" id="34457903"/>
<feature type="transmembrane region" description="Helical" evidence="1">
    <location>
        <begin position="71"/>
        <end position="101"/>
    </location>
</feature>
<feature type="transmembrane region" description="Helical" evidence="1">
    <location>
        <begin position="31"/>
        <end position="51"/>
    </location>
</feature>
<dbReference type="VEuPathDB" id="FungiDB:ASPGLDRAFT_1387928"/>
<evidence type="ECO:0000313" key="3">
    <source>
        <dbReference type="Proteomes" id="UP000184300"/>
    </source>
</evidence>
<gene>
    <name evidence="2" type="ORF">ASPGLDRAFT_1387928</name>
</gene>
<accession>A0A1L9VPC1</accession>
<proteinExistence type="predicted"/>
<keyword evidence="1" id="KW-0812">Transmembrane</keyword>
<name>A0A1L9VPC1_ASPGL</name>
<evidence type="ECO:0000313" key="2">
    <source>
        <dbReference type="EMBL" id="OJJ85756.1"/>
    </source>
</evidence>
<organism evidence="2 3">
    <name type="scientific">Aspergillus glaucus CBS 516.65</name>
    <dbReference type="NCBI Taxonomy" id="1160497"/>
    <lineage>
        <taxon>Eukaryota</taxon>
        <taxon>Fungi</taxon>
        <taxon>Dikarya</taxon>
        <taxon>Ascomycota</taxon>
        <taxon>Pezizomycotina</taxon>
        <taxon>Eurotiomycetes</taxon>
        <taxon>Eurotiomycetidae</taxon>
        <taxon>Eurotiales</taxon>
        <taxon>Aspergillaceae</taxon>
        <taxon>Aspergillus</taxon>
        <taxon>Aspergillus subgen. Aspergillus</taxon>
    </lineage>
</organism>
<dbReference type="AlphaFoldDB" id="A0A1L9VPC1"/>
<keyword evidence="1" id="KW-0472">Membrane</keyword>
<dbReference type="RefSeq" id="XP_022402454.1">
    <property type="nucleotide sequence ID" value="XM_022541642.1"/>
</dbReference>
<dbReference type="Proteomes" id="UP000184300">
    <property type="component" value="Unassembled WGS sequence"/>
</dbReference>
<keyword evidence="1" id="KW-1133">Transmembrane helix</keyword>
<reference evidence="3" key="1">
    <citation type="journal article" date="2017" name="Genome Biol.">
        <title>Comparative genomics reveals high biological diversity and specific adaptations in the industrially and medically important fungal genus Aspergillus.</title>
        <authorList>
            <person name="de Vries R.P."/>
            <person name="Riley R."/>
            <person name="Wiebenga A."/>
            <person name="Aguilar-Osorio G."/>
            <person name="Amillis S."/>
            <person name="Uchima C.A."/>
            <person name="Anderluh G."/>
            <person name="Asadollahi M."/>
            <person name="Askin M."/>
            <person name="Barry K."/>
            <person name="Battaglia E."/>
            <person name="Bayram O."/>
            <person name="Benocci T."/>
            <person name="Braus-Stromeyer S.A."/>
            <person name="Caldana C."/>
            <person name="Canovas D."/>
            <person name="Cerqueira G.C."/>
            <person name="Chen F."/>
            <person name="Chen W."/>
            <person name="Choi C."/>
            <person name="Clum A."/>
            <person name="Dos Santos R.A."/>
            <person name="Damasio A.R."/>
            <person name="Diallinas G."/>
            <person name="Emri T."/>
            <person name="Fekete E."/>
            <person name="Flipphi M."/>
            <person name="Freyberg S."/>
            <person name="Gallo A."/>
            <person name="Gournas C."/>
            <person name="Habgood R."/>
            <person name="Hainaut M."/>
            <person name="Harispe M.L."/>
            <person name="Henrissat B."/>
            <person name="Hilden K.S."/>
            <person name="Hope R."/>
            <person name="Hossain A."/>
            <person name="Karabika E."/>
            <person name="Karaffa L."/>
            <person name="Karanyi Z."/>
            <person name="Krasevec N."/>
            <person name="Kuo A."/>
            <person name="Kusch H."/>
            <person name="LaButti K."/>
            <person name="Lagendijk E.L."/>
            <person name="Lapidus A."/>
            <person name="Levasseur A."/>
            <person name="Lindquist E."/>
            <person name="Lipzen A."/>
            <person name="Logrieco A.F."/>
            <person name="MacCabe A."/>
            <person name="Maekelae M.R."/>
            <person name="Malavazi I."/>
            <person name="Melin P."/>
            <person name="Meyer V."/>
            <person name="Mielnichuk N."/>
            <person name="Miskei M."/>
            <person name="Molnar A.P."/>
            <person name="Mule G."/>
            <person name="Ngan C.Y."/>
            <person name="Orejas M."/>
            <person name="Orosz E."/>
            <person name="Ouedraogo J.P."/>
            <person name="Overkamp K.M."/>
            <person name="Park H.-S."/>
            <person name="Perrone G."/>
            <person name="Piumi F."/>
            <person name="Punt P.J."/>
            <person name="Ram A.F."/>
            <person name="Ramon A."/>
            <person name="Rauscher S."/>
            <person name="Record E."/>
            <person name="Riano-Pachon D.M."/>
            <person name="Robert V."/>
            <person name="Roehrig J."/>
            <person name="Ruller R."/>
            <person name="Salamov A."/>
            <person name="Salih N.S."/>
            <person name="Samson R.A."/>
            <person name="Sandor E."/>
            <person name="Sanguinetti M."/>
            <person name="Schuetze T."/>
            <person name="Sepcic K."/>
            <person name="Shelest E."/>
            <person name="Sherlock G."/>
            <person name="Sophianopoulou V."/>
            <person name="Squina F.M."/>
            <person name="Sun H."/>
            <person name="Susca A."/>
            <person name="Todd R.B."/>
            <person name="Tsang A."/>
            <person name="Unkles S.E."/>
            <person name="van de Wiele N."/>
            <person name="van Rossen-Uffink D."/>
            <person name="Oliveira J.V."/>
            <person name="Vesth T.C."/>
            <person name="Visser J."/>
            <person name="Yu J.-H."/>
            <person name="Zhou M."/>
            <person name="Andersen M.R."/>
            <person name="Archer D.B."/>
            <person name="Baker S.E."/>
            <person name="Benoit I."/>
            <person name="Brakhage A.A."/>
            <person name="Braus G.H."/>
            <person name="Fischer R."/>
            <person name="Frisvad J.C."/>
            <person name="Goldman G.H."/>
            <person name="Houbraken J."/>
            <person name="Oakley B."/>
            <person name="Pocsi I."/>
            <person name="Scazzocchio C."/>
            <person name="Seiboth B."/>
            <person name="vanKuyk P.A."/>
            <person name="Wortman J."/>
            <person name="Dyer P.S."/>
            <person name="Grigoriev I.V."/>
        </authorList>
    </citation>
    <scope>NUCLEOTIDE SEQUENCE [LARGE SCALE GENOMIC DNA]</scope>
    <source>
        <strain evidence="3">CBS 516.65</strain>
    </source>
</reference>
<protein>
    <submittedName>
        <fullName evidence="2">Uncharacterized protein</fullName>
    </submittedName>
</protein>
<evidence type="ECO:0000256" key="1">
    <source>
        <dbReference type="SAM" id="Phobius"/>
    </source>
</evidence>
<dbReference type="EMBL" id="KV878894">
    <property type="protein sequence ID" value="OJJ85756.1"/>
    <property type="molecule type" value="Genomic_DNA"/>
</dbReference>
<sequence>MVFPSPTAAQCVSLLSSHDHRPSIGSQLCGWLYYLLFLLFFFLYSSLFFISPLLPPPFYSFVSHLSILRDALLYLVSLLSFCSSLPSYSFPVGPCIVGLSVKSRHRHQPHRLLSSTDLTKNSTFLRLCKAFFSLPSSPPPLSGRIRYN</sequence>
<keyword evidence="3" id="KW-1185">Reference proteome</keyword>